<proteinExistence type="predicted"/>
<feature type="compositionally biased region" description="Basic and acidic residues" evidence="1">
    <location>
        <begin position="35"/>
        <end position="48"/>
    </location>
</feature>
<feature type="compositionally biased region" description="Basic and acidic residues" evidence="1">
    <location>
        <begin position="57"/>
        <end position="74"/>
    </location>
</feature>
<name>A0A645C9F7_9ZZZZ</name>
<accession>A0A645C9F7</accession>
<reference evidence="2" key="1">
    <citation type="submission" date="2019-08" db="EMBL/GenBank/DDBJ databases">
        <authorList>
            <person name="Kucharzyk K."/>
            <person name="Murdoch R.W."/>
            <person name="Higgins S."/>
            <person name="Loffler F."/>
        </authorList>
    </citation>
    <scope>NUCLEOTIDE SEQUENCE</scope>
</reference>
<gene>
    <name evidence="2" type="ORF">SDC9_119410</name>
</gene>
<dbReference type="AlphaFoldDB" id="A0A645C9F7"/>
<evidence type="ECO:0000256" key="1">
    <source>
        <dbReference type="SAM" id="MobiDB-lite"/>
    </source>
</evidence>
<dbReference type="EMBL" id="VSSQ01024745">
    <property type="protein sequence ID" value="MPM72434.1"/>
    <property type="molecule type" value="Genomic_DNA"/>
</dbReference>
<evidence type="ECO:0000313" key="2">
    <source>
        <dbReference type="EMBL" id="MPM72434.1"/>
    </source>
</evidence>
<feature type="region of interest" description="Disordered" evidence="1">
    <location>
        <begin position="35"/>
        <end position="74"/>
    </location>
</feature>
<organism evidence="2">
    <name type="scientific">bioreactor metagenome</name>
    <dbReference type="NCBI Taxonomy" id="1076179"/>
    <lineage>
        <taxon>unclassified sequences</taxon>
        <taxon>metagenomes</taxon>
        <taxon>ecological metagenomes</taxon>
    </lineage>
</organism>
<sequence length="74" mass="8508">MNKKYIIQWTNTANGRAGRGTKLLEQAEAERLASELNEEYPHIRHDPVEATEQAPTSEHRSGPHVWDRKTQKLS</sequence>
<protein>
    <submittedName>
        <fullName evidence="2">Uncharacterized protein</fullName>
    </submittedName>
</protein>
<comment type="caution">
    <text evidence="2">The sequence shown here is derived from an EMBL/GenBank/DDBJ whole genome shotgun (WGS) entry which is preliminary data.</text>
</comment>